<gene>
    <name evidence="1" type="ORF">LIER_41916</name>
</gene>
<sequence length="116" mass="14203">MLKYNGILFVFLKLKEDWDSRIWLPKNTVYLCKLLWNIASMKDTLWVKWVHTIRVKGKSTWHYEKRPTDPWYWKKLIKVRSLIQHEYSVSVQNRESISFLFDCWAPFGLVWEYLSS</sequence>
<proteinExistence type="predicted"/>
<dbReference type="EMBL" id="BAABME010027350">
    <property type="protein sequence ID" value="GAA0175436.1"/>
    <property type="molecule type" value="Genomic_DNA"/>
</dbReference>
<dbReference type="AlphaFoldDB" id="A0AAV3RI62"/>
<name>A0AAV3RI62_LITER</name>
<accession>A0AAV3RI62</accession>
<evidence type="ECO:0000313" key="2">
    <source>
        <dbReference type="Proteomes" id="UP001454036"/>
    </source>
</evidence>
<organism evidence="1 2">
    <name type="scientific">Lithospermum erythrorhizon</name>
    <name type="common">Purple gromwell</name>
    <name type="synonym">Lithospermum officinale var. erythrorhizon</name>
    <dbReference type="NCBI Taxonomy" id="34254"/>
    <lineage>
        <taxon>Eukaryota</taxon>
        <taxon>Viridiplantae</taxon>
        <taxon>Streptophyta</taxon>
        <taxon>Embryophyta</taxon>
        <taxon>Tracheophyta</taxon>
        <taxon>Spermatophyta</taxon>
        <taxon>Magnoliopsida</taxon>
        <taxon>eudicotyledons</taxon>
        <taxon>Gunneridae</taxon>
        <taxon>Pentapetalae</taxon>
        <taxon>asterids</taxon>
        <taxon>lamiids</taxon>
        <taxon>Boraginales</taxon>
        <taxon>Boraginaceae</taxon>
        <taxon>Boraginoideae</taxon>
        <taxon>Lithospermeae</taxon>
        <taxon>Lithospermum</taxon>
    </lineage>
</organism>
<protein>
    <submittedName>
        <fullName evidence="1">Uncharacterized protein</fullName>
    </submittedName>
</protein>
<comment type="caution">
    <text evidence="1">The sequence shown here is derived from an EMBL/GenBank/DDBJ whole genome shotgun (WGS) entry which is preliminary data.</text>
</comment>
<dbReference type="Proteomes" id="UP001454036">
    <property type="component" value="Unassembled WGS sequence"/>
</dbReference>
<reference evidence="1 2" key="1">
    <citation type="submission" date="2024-01" db="EMBL/GenBank/DDBJ databases">
        <title>The complete chloroplast genome sequence of Lithospermum erythrorhizon: insights into the phylogenetic relationship among Boraginaceae species and the maternal lineages of purple gromwells.</title>
        <authorList>
            <person name="Okada T."/>
            <person name="Watanabe K."/>
        </authorList>
    </citation>
    <scope>NUCLEOTIDE SEQUENCE [LARGE SCALE GENOMIC DNA]</scope>
</reference>
<keyword evidence="2" id="KW-1185">Reference proteome</keyword>
<evidence type="ECO:0000313" key="1">
    <source>
        <dbReference type="EMBL" id="GAA0175436.1"/>
    </source>
</evidence>